<dbReference type="RefSeq" id="WP_089317183.1">
    <property type="nucleotide sequence ID" value="NZ_FZOQ01000001.1"/>
</dbReference>
<evidence type="ECO:0000313" key="2">
    <source>
        <dbReference type="Proteomes" id="UP000198432"/>
    </source>
</evidence>
<dbReference type="AlphaFoldDB" id="A0A239B2M4"/>
<organism evidence="1 2">
    <name type="scientific">Pontibacter ummariensis</name>
    <dbReference type="NCBI Taxonomy" id="1610492"/>
    <lineage>
        <taxon>Bacteria</taxon>
        <taxon>Pseudomonadati</taxon>
        <taxon>Bacteroidota</taxon>
        <taxon>Cytophagia</taxon>
        <taxon>Cytophagales</taxon>
        <taxon>Hymenobacteraceae</taxon>
        <taxon>Pontibacter</taxon>
    </lineage>
</organism>
<gene>
    <name evidence="1" type="ORF">SAMN06296052_10175</name>
</gene>
<protein>
    <submittedName>
        <fullName evidence="1">Uncharacterized protein</fullName>
    </submittedName>
</protein>
<proteinExistence type="predicted"/>
<reference evidence="2" key="1">
    <citation type="submission" date="2017-06" db="EMBL/GenBank/DDBJ databases">
        <authorList>
            <person name="Varghese N."/>
            <person name="Submissions S."/>
        </authorList>
    </citation>
    <scope>NUCLEOTIDE SEQUENCE [LARGE SCALE GENOMIC DNA]</scope>
    <source>
        <strain evidence="2">NKM1</strain>
    </source>
</reference>
<sequence length="93" mass="10938">MKNKSQAVYEELGHRLNNSLAKRFFNNTFIYLLYNDVAGFMDLLEYRTSLCKAKGNEDYLIFKFMLRHMLGKHAAELKHVYPTPELDRYGRGA</sequence>
<evidence type="ECO:0000313" key="1">
    <source>
        <dbReference type="EMBL" id="SNS01494.1"/>
    </source>
</evidence>
<name>A0A239B2M4_9BACT</name>
<dbReference type="Proteomes" id="UP000198432">
    <property type="component" value="Unassembled WGS sequence"/>
</dbReference>
<dbReference type="EMBL" id="FZOQ01000001">
    <property type="protein sequence ID" value="SNS01494.1"/>
    <property type="molecule type" value="Genomic_DNA"/>
</dbReference>
<keyword evidence="2" id="KW-1185">Reference proteome</keyword>
<accession>A0A239B2M4</accession>